<dbReference type="CDD" id="cd06170">
    <property type="entry name" value="LuxR_C_like"/>
    <property type="match status" value="1"/>
</dbReference>
<dbReference type="Proteomes" id="UP001232063">
    <property type="component" value="Unassembled WGS sequence"/>
</dbReference>
<dbReference type="Pfam" id="PF00072">
    <property type="entry name" value="Response_reg"/>
    <property type="match status" value="1"/>
</dbReference>
<dbReference type="InterPro" id="IPR000792">
    <property type="entry name" value="Tscrpt_reg_LuxR_C"/>
</dbReference>
<comment type="caution">
    <text evidence="8">The sequence shown here is derived from an EMBL/GenBank/DDBJ whole genome shotgun (WGS) entry which is preliminary data.</text>
</comment>
<reference evidence="8" key="1">
    <citation type="submission" date="2023-05" db="EMBL/GenBank/DDBJ databases">
        <authorList>
            <person name="Zhang X."/>
        </authorList>
    </citation>
    <scope>NUCLEOTIDE SEQUENCE</scope>
    <source>
        <strain evidence="8">BD1B2-1</strain>
    </source>
</reference>
<proteinExistence type="predicted"/>
<dbReference type="SUPFAM" id="SSF52172">
    <property type="entry name" value="CheY-like"/>
    <property type="match status" value="1"/>
</dbReference>
<dbReference type="SMART" id="SM00421">
    <property type="entry name" value="HTH_LUXR"/>
    <property type="match status" value="1"/>
</dbReference>
<dbReference type="InterPro" id="IPR039420">
    <property type="entry name" value="WalR-like"/>
</dbReference>
<dbReference type="Gene3D" id="3.40.50.2300">
    <property type="match status" value="1"/>
</dbReference>
<dbReference type="GO" id="GO:0006355">
    <property type="term" value="P:regulation of DNA-templated transcription"/>
    <property type="evidence" value="ECO:0007669"/>
    <property type="project" value="InterPro"/>
</dbReference>
<organism evidence="8 9">
    <name type="scientific">Xanthocytophaga agilis</name>
    <dbReference type="NCBI Taxonomy" id="3048010"/>
    <lineage>
        <taxon>Bacteria</taxon>
        <taxon>Pseudomonadati</taxon>
        <taxon>Bacteroidota</taxon>
        <taxon>Cytophagia</taxon>
        <taxon>Cytophagales</taxon>
        <taxon>Rhodocytophagaceae</taxon>
        <taxon>Xanthocytophaga</taxon>
    </lineage>
</organism>
<dbReference type="Pfam" id="PF00196">
    <property type="entry name" value="GerE"/>
    <property type="match status" value="1"/>
</dbReference>
<dbReference type="SUPFAM" id="SSF46894">
    <property type="entry name" value="C-terminal effector domain of the bipartite response regulators"/>
    <property type="match status" value="1"/>
</dbReference>
<keyword evidence="1 5" id="KW-0597">Phosphoprotein</keyword>
<dbReference type="PROSITE" id="PS50110">
    <property type="entry name" value="RESPONSE_REGULATORY"/>
    <property type="match status" value="1"/>
</dbReference>
<dbReference type="SMART" id="SM00448">
    <property type="entry name" value="REC"/>
    <property type="match status" value="1"/>
</dbReference>
<keyword evidence="4" id="KW-0804">Transcription</keyword>
<evidence type="ECO:0000256" key="1">
    <source>
        <dbReference type="ARBA" id="ARBA00022553"/>
    </source>
</evidence>
<keyword evidence="9" id="KW-1185">Reference proteome</keyword>
<evidence type="ECO:0000256" key="2">
    <source>
        <dbReference type="ARBA" id="ARBA00023015"/>
    </source>
</evidence>
<protein>
    <submittedName>
        <fullName evidence="8">Response regulator transcription factor</fullName>
    </submittedName>
</protein>
<feature type="domain" description="Response regulatory" evidence="7">
    <location>
        <begin position="3"/>
        <end position="119"/>
    </location>
</feature>
<dbReference type="GO" id="GO:0003677">
    <property type="term" value="F:DNA binding"/>
    <property type="evidence" value="ECO:0007669"/>
    <property type="project" value="UniProtKB-KW"/>
</dbReference>
<evidence type="ECO:0000313" key="8">
    <source>
        <dbReference type="EMBL" id="MDJ1506576.1"/>
    </source>
</evidence>
<evidence type="ECO:0000259" key="6">
    <source>
        <dbReference type="PROSITE" id="PS50043"/>
    </source>
</evidence>
<dbReference type="CDD" id="cd17535">
    <property type="entry name" value="REC_NarL-like"/>
    <property type="match status" value="1"/>
</dbReference>
<accession>A0AAE3R9U2</accession>
<dbReference type="InterPro" id="IPR016032">
    <property type="entry name" value="Sig_transdc_resp-reg_C-effctor"/>
</dbReference>
<dbReference type="AlphaFoldDB" id="A0AAE3R9U2"/>
<evidence type="ECO:0000256" key="5">
    <source>
        <dbReference type="PROSITE-ProRule" id="PRU00169"/>
    </source>
</evidence>
<evidence type="ECO:0000256" key="4">
    <source>
        <dbReference type="ARBA" id="ARBA00023163"/>
    </source>
</evidence>
<dbReference type="InterPro" id="IPR001789">
    <property type="entry name" value="Sig_transdc_resp-reg_receiver"/>
</dbReference>
<evidence type="ECO:0000313" key="9">
    <source>
        <dbReference type="Proteomes" id="UP001232063"/>
    </source>
</evidence>
<dbReference type="RefSeq" id="WP_314519593.1">
    <property type="nucleotide sequence ID" value="NZ_JASJOU010000024.1"/>
</dbReference>
<dbReference type="InterPro" id="IPR058245">
    <property type="entry name" value="NreC/VraR/RcsB-like_REC"/>
</dbReference>
<dbReference type="GO" id="GO:0000160">
    <property type="term" value="P:phosphorelay signal transduction system"/>
    <property type="evidence" value="ECO:0007669"/>
    <property type="project" value="InterPro"/>
</dbReference>
<keyword evidence="2" id="KW-0805">Transcription regulation</keyword>
<evidence type="ECO:0000256" key="3">
    <source>
        <dbReference type="ARBA" id="ARBA00023125"/>
    </source>
</evidence>
<name>A0AAE3R9U2_9BACT</name>
<feature type="domain" description="HTH luxR-type" evidence="6">
    <location>
        <begin position="143"/>
        <end position="208"/>
    </location>
</feature>
<feature type="modified residue" description="4-aspartylphosphate" evidence="5">
    <location>
        <position position="54"/>
    </location>
</feature>
<gene>
    <name evidence="8" type="ORF">QNI22_38355</name>
</gene>
<dbReference type="PANTHER" id="PTHR43214:SF41">
    <property type="entry name" value="NITRATE_NITRITE RESPONSE REGULATOR PROTEIN NARP"/>
    <property type="match status" value="1"/>
</dbReference>
<evidence type="ECO:0000259" key="7">
    <source>
        <dbReference type="PROSITE" id="PS50110"/>
    </source>
</evidence>
<keyword evidence="3" id="KW-0238">DNA-binding</keyword>
<dbReference type="EMBL" id="JASJOU010000024">
    <property type="protein sequence ID" value="MDJ1506576.1"/>
    <property type="molecule type" value="Genomic_DNA"/>
</dbReference>
<dbReference type="PANTHER" id="PTHR43214">
    <property type="entry name" value="TWO-COMPONENT RESPONSE REGULATOR"/>
    <property type="match status" value="1"/>
</dbReference>
<dbReference type="PRINTS" id="PR00038">
    <property type="entry name" value="HTHLUXR"/>
</dbReference>
<dbReference type="PROSITE" id="PS50043">
    <property type="entry name" value="HTH_LUXR_2"/>
    <property type="match status" value="1"/>
</dbReference>
<dbReference type="InterPro" id="IPR011006">
    <property type="entry name" value="CheY-like_superfamily"/>
</dbReference>
<sequence>MINVGIADDHSLFREGIRMIIDSMEGVQLTLEAESGKDLINQLKITTADVILLDIEMKDMNGIETLKTVSMQNPKPKIIVLSMHTEPRMISYMMEQDANGYLPKDVKRDELELAIRTVYEKGMYLNEMVSKSLLAGLKNKNRKSMPSMQLSSREKEILELICQEYTMQEIGEKLFISERTVEGHRKNICLKLDVKNTAGLVRKAVILNLVDISLT</sequence>